<dbReference type="GO" id="GO:0008803">
    <property type="term" value="F:bis(5'-nucleosyl)-tetraphosphatase (symmetrical) activity"/>
    <property type="evidence" value="ECO:0007669"/>
    <property type="project" value="TreeGrafter"/>
</dbReference>
<dbReference type="InterPro" id="IPR029052">
    <property type="entry name" value="Metallo-depent_PP-like"/>
</dbReference>
<dbReference type="GO" id="GO:0110154">
    <property type="term" value="P:RNA decapping"/>
    <property type="evidence" value="ECO:0007669"/>
    <property type="project" value="TreeGrafter"/>
</dbReference>
<dbReference type="EMBL" id="JACHHD010000005">
    <property type="protein sequence ID" value="MBB5184594.1"/>
    <property type="molecule type" value="Genomic_DNA"/>
</dbReference>
<dbReference type="SUPFAM" id="SSF56300">
    <property type="entry name" value="Metallo-dependent phosphatases"/>
    <property type="match status" value="1"/>
</dbReference>
<dbReference type="PANTHER" id="PTHR42850:SF4">
    <property type="entry name" value="ZINC-DEPENDENT ENDOPOLYPHOSPHATASE"/>
    <property type="match status" value="1"/>
</dbReference>
<dbReference type="Proteomes" id="UP000521313">
    <property type="component" value="Unassembled WGS sequence"/>
</dbReference>
<dbReference type="AlphaFoldDB" id="A0A7W8D266"/>
<feature type="domain" description="Calcineurin-like phosphoesterase" evidence="1">
    <location>
        <begin position="3"/>
        <end position="117"/>
    </location>
</feature>
<accession>A0A7W8D266</accession>
<proteinExistence type="predicted"/>
<name>A0A7W8D266_9FIRM</name>
<evidence type="ECO:0000313" key="2">
    <source>
        <dbReference type="EMBL" id="MBB5184594.1"/>
    </source>
</evidence>
<organism evidence="2 3">
    <name type="scientific">Faecalicoccus acidiformans</name>
    <dbReference type="NCBI Taxonomy" id="915173"/>
    <lineage>
        <taxon>Bacteria</taxon>
        <taxon>Bacillati</taxon>
        <taxon>Bacillota</taxon>
        <taxon>Erysipelotrichia</taxon>
        <taxon>Erysipelotrichales</taxon>
        <taxon>Erysipelotrichaceae</taxon>
        <taxon>Faecalicoccus</taxon>
    </lineage>
</organism>
<dbReference type="RefSeq" id="WP_183374685.1">
    <property type="nucleotide sequence ID" value="NZ_JACHHD010000005.1"/>
</dbReference>
<sequence length="233" mass="26578">MATYVCSDIHGLSQKYYSLLDKIDCEHGDTLIILGDVIDRGPDGFEILMDALKRENVHLLMGNHEYMMWEVLEINKGEIPNDISVLNWLLNGGATTIAAYNKASLEDQFFICQSLRSLPYAFTDIVVNDRHFYLCHTAPGKAKDKKVLYWKDIKDPMNFVWERMDPNGPFLENKTIIAGHTIVLNYHPELTVFSDTNDLKTANYIDIDCGCAMNDESSKLACLCLDTMEVEYF</sequence>
<dbReference type="EC" id="3.1.3.16" evidence="2"/>
<dbReference type="PANTHER" id="PTHR42850">
    <property type="entry name" value="METALLOPHOSPHOESTERASE"/>
    <property type="match status" value="1"/>
</dbReference>
<protein>
    <submittedName>
        <fullName evidence="2">Serine/threonine protein phosphatase 1</fullName>
        <ecNumber evidence="2">3.1.3.16</ecNumber>
    </submittedName>
</protein>
<comment type="caution">
    <text evidence="2">The sequence shown here is derived from an EMBL/GenBank/DDBJ whole genome shotgun (WGS) entry which is preliminary data.</text>
</comment>
<dbReference type="Gene3D" id="3.60.21.10">
    <property type="match status" value="1"/>
</dbReference>
<evidence type="ECO:0000259" key="1">
    <source>
        <dbReference type="Pfam" id="PF00149"/>
    </source>
</evidence>
<dbReference type="InterPro" id="IPR004843">
    <property type="entry name" value="Calcineurin-like_PHP"/>
</dbReference>
<keyword evidence="2" id="KW-0378">Hydrolase</keyword>
<dbReference type="GO" id="GO:0005737">
    <property type="term" value="C:cytoplasm"/>
    <property type="evidence" value="ECO:0007669"/>
    <property type="project" value="TreeGrafter"/>
</dbReference>
<evidence type="ECO:0000313" key="3">
    <source>
        <dbReference type="Proteomes" id="UP000521313"/>
    </source>
</evidence>
<dbReference type="GO" id="GO:0004722">
    <property type="term" value="F:protein serine/threonine phosphatase activity"/>
    <property type="evidence" value="ECO:0007669"/>
    <property type="project" value="UniProtKB-EC"/>
</dbReference>
<gene>
    <name evidence="2" type="ORF">HNQ43_000635</name>
</gene>
<reference evidence="2 3" key="1">
    <citation type="submission" date="2020-08" db="EMBL/GenBank/DDBJ databases">
        <title>Genomic Encyclopedia of Type Strains, Phase IV (KMG-IV): sequencing the most valuable type-strain genomes for metagenomic binning, comparative biology and taxonomic classification.</title>
        <authorList>
            <person name="Goeker M."/>
        </authorList>
    </citation>
    <scope>NUCLEOTIDE SEQUENCE [LARGE SCALE GENOMIC DNA]</scope>
    <source>
        <strain evidence="2 3">DSM 26963</strain>
    </source>
</reference>
<dbReference type="InterPro" id="IPR050126">
    <property type="entry name" value="Ap4A_hydrolase"/>
</dbReference>
<dbReference type="Pfam" id="PF00149">
    <property type="entry name" value="Metallophos"/>
    <property type="match status" value="1"/>
</dbReference>